<dbReference type="Pfam" id="PF00149">
    <property type="entry name" value="Metallophos"/>
    <property type="match status" value="1"/>
</dbReference>
<dbReference type="EMBL" id="VNJJ01000012">
    <property type="protein sequence ID" value="TVX97426.1"/>
    <property type="molecule type" value="Genomic_DNA"/>
</dbReference>
<dbReference type="PANTHER" id="PTHR11575:SF23">
    <property type="entry name" value="5-NUCLEOTIDASE FAMILY PROTEIN"/>
    <property type="match status" value="1"/>
</dbReference>
<feature type="domain" description="5'-Nucleotidase C-terminal" evidence="4">
    <location>
        <begin position="271"/>
        <end position="417"/>
    </location>
</feature>
<proteinExistence type="inferred from homology"/>
<evidence type="ECO:0000313" key="5">
    <source>
        <dbReference type="EMBL" id="TVX97426.1"/>
    </source>
</evidence>
<dbReference type="Proteomes" id="UP000316330">
    <property type="component" value="Unassembled WGS sequence"/>
</dbReference>
<dbReference type="InterPro" id="IPR004843">
    <property type="entry name" value="Calcineurin-like_PHP"/>
</dbReference>
<protein>
    <submittedName>
        <fullName evidence="5">Bifunctional metallophosphatase/5'-nucleotidase</fullName>
    </submittedName>
</protein>
<dbReference type="GO" id="GO:0030288">
    <property type="term" value="C:outer membrane-bounded periplasmic space"/>
    <property type="evidence" value="ECO:0007669"/>
    <property type="project" value="TreeGrafter"/>
</dbReference>
<organism evidence="5 6">
    <name type="scientific">Cohnella terricola</name>
    <dbReference type="NCBI Taxonomy" id="1289167"/>
    <lineage>
        <taxon>Bacteria</taxon>
        <taxon>Bacillati</taxon>
        <taxon>Bacillota</taxon>
        <taxon>Bacilli</taxon>
        <taxon>Bacillales</taxon>
        <taxon>Paenibacillaceae</taxon>
        <taxon>Cohnella</taxon>
    </lineage>
</organism>
<comment type="similarity">
    <text evidence="2">Belongs to the 5'-nucleotidase family.</text>
</comment>
<dbReference type="Gene3D" id="3.60.21.10">
    <property type="match status" value="1"/>
</dbReference>
<dbReference type="SUPFAM" id="SSF55816">
    <property type="entry name" value="5'-nucleotidase (syn. UDP-sugar hydrolase), C-terminal domain"/>
    <property type="match status" value="1"/>
</dbReference>
<name>A0A559JC14_9BACL</name>
<dbReference type="InterPro" id="IPR036907">
    <property type="entry name" value="5'-Nucleotdase_C_sf"/>
</dbReference>
<dbReference type="GO" id="GO:0009166">
    <property type="term" value="P:nucleotide catabolic process"/>
    <property type="evidence" value="ECO:0007669"/>
    <property type="project" value="InterPro"/>
</dbReference>
<dbReference type="GO" id="GO:0000166">
    <property type="term" value="F:nucleotide binding"/>
    <property type="evidence" value="ECO:0007669"/>
    <property type="project" value="UniProtKB-KW"/>
</dbReference>
<dbReference type="CDD" id="cd00845">
    <property type="entry name" value="MPP_UshA_N_like"/>
    <property type="match status" value="1"/>
</dbReference>
<accession>A0A559JC14</accession>
<keyword evidence="2" id="KW-0547">Nucleotide-binding</keyword>
<dbReference type="GO" id="GO:0008768">
    <property type="term" value="F:UDP-sugar diphosphatase activity"/>
    <property type="evidence" value="ECO:0007669"/>
    <property type="project" value="TreeGrafter"/>
</dbReference>
<dbReference type="AlphaFoldDB" id="A0A559JC14"/>
<comment type="caution">
    <text evidence="5">The sequence shown here is derived from an EMBL/GenBank/DDBJ whole genome shotgun (WGS) entry which is preliminary data.</text>
</comment>
<dbReference type="PRINTS" id="PR01607">
    <property type="entry name" value="APYRASEFAMLY"/>
</dbReference>
<gene>
    <name evidence="5" type="ORF">FPZ45_18585</name>
</gene>
<keyword evidence="2" id="KW-0378">Hydrolase</keyword>
<evidence type="ECO:0000256" key="1">
    <source>
        <dbReference type="ARBA" id="ARBA00022729"/>
    </source>
</evidence>
<dbReference type="InterPro" id="IPR006179">
    <property type="entry name" value="5_nucleotidase/apyrase"/>
</dbReference>
<dbReference type="InterPro" id="IPR029052">
    <property type="entry name" value="Metallo-depent_PP-like"/>
</dbReference>
<evidence type="ECO:0000313" key="6">
    <source>
        <dbReference type="Proteomes" id="UP000316330"/>
    </source>
</evidence>
<dbReference type="PANTHER" id="PTHR11575">
    <property type="entry name" value="5'-NUCLEOTIDASE-RELATED"/>
    <property type="match status" value="1"/>
</dbReference>
<keyword evidence="1" id="KW-0732">Signal</keyword>
<evidence type="ECO:0000259" key="4">
    <source>
        <dbReference type="Pfam" id="PF02872"/>
    </source>
</evidence>
<sequence>MLHTNDIHSHFEETSRIASYVAHARSAIDPDKLILVDCGDFLDRARMETEGTQAAVNRAALERIGYDAVALGNNEGLSYTPSELESILGGMTIPYVCANMKLLGTGRPPSWMTPSLTLVKKGVKIGLIGLTAPFDEYYRLLGWEVDDPIEALKTEAERLRPEVDVLILLSHLGLRQDERIAAVVEGIDLILGGHTHHLLETPLIVGSTAICAAGKFGAYIGRLELELGEGNKLLKVTGGCLATDAFPASPGMDKLISDYGERAKLKMQRRIATLSESMASRHDAESSLPTLLACAIRRLTGAEIGLVNAGQLLEDLPAGEVTEKTIHAICPSPINPCAILLRGDLILRSLEESLLPEFQNKEIKGFGFRGRVLGMLCADGLEATADLKRDPYRRIQEVRVNGEILDVEREYVVGTLDMFTFGVGYLELKEGRDIRYFLPEFIRDVLSEALNDPRLVEASKSPRWHFIDEL</sequence>
<keyword evidence="6" id="KW-1185">Reference proteome</keyword>
<dbReference type="SUPFAM" id="SSF56300">
    <property type="entry name" value="Metallo-dependent phosphatases"/>
    <property type="match status" value="1"/>
</dbReference>
<dbReference type="Pfam" id="PF02872">
    <property type="entry name" value="5_nucleotid_C"/>
    <property type="match status" value="1"/>
</dbReference>
<dbReference type="Gene3D" id="3.90.780.10">
    <property type="entry name" value="5'-Nucleotidase, C-terminal domain"/>
    <property type="match status" value="1"/>
</dbReference>
<dbReference type="OrthoDB" id="9793179at2"/>
<reference evidence="5 6" key="1">
    <citation type="submission" date="2019-07" db="EMBL/GenBank/DDBJ databases">
        <authorList>
            <person name="Kim J."/>
        </authorList>
    </citation>
    <scope>NUCLEOTIDE SEQUENCE [LARGE SCALE GENOMIC DNA]</scope>
    <source>
        <strain evidence="5 6">G13</strain>
    </source>
</reference>
<dbReference type="InterPro" id="IPR008334">
    <property type="entry name" value="5'-Nucleotdase_C"/>
</dbReference>
<evidence type="ECO:0000259" key="3">
    <source>
        <dbReference type="Pfam" id="PF00149"/>
    </source>
</evidence>
<feature type="domain" description="Calcineurin-like phosphoesterase" evidence="3">
    <location>
        <begin position="2"/>
        <end position="197"/>
    </location>
</feature>
<dbReference type="GO" id="GO:0008253">
    <property type="term" value="F:5'-nucleotidase activity"/>
    <property type="evidence" value="ECO:0007669"/>
    <property type="project" value="TreeGrafter"/>
</dbReference>
<evidence type="ECO:0000256" key="2">
    <source>
        <dbReference type="RuleBase" id="RU362119"/>
    </source>
</evidence>